<name>I8UKM2_9BACL</name>
<comment type="caution">
    <text evidence="1">The sequence shown here is derived from an EMBL/GenBank/DDBJ whole genome shotgun (WGS) entry which is preliminary data.</text>
</comment>
<dbReference type="RefSeq" id="WP_007200181.1">
    <property type="nucleotide sequence ID" value="NZ_AKKV01000005.1"/>
</dbReference>
<dbReference type="PATRIC" id="fig|1196324.3.peg.71"/>
<evidence type="ECO:0000313" key="1">
    <source>
        <dbReference type="EMBL" id="EIT87378.1"/>
    </source>
</evidence>
<dbReference type="Proteomes" id="UP000004080">
    <property type="component" value="Unassembled WGS sequence"/>
</dbReference>
<reference evidence="1 2" key="1">
    <citation type="journal article" date="2012" name="J. Bacteriol.">
        <title>Genome of Bacillus macauensis ZFHKF-1, a Long-Chain-Forming Bacterium.</title>
        <authorList>
            <person name="Cai L."/>
            <person name="Zhang T."/>
        </authorList>
    </citation>
    <scope>NUCLEOTIDE SEQUENCE [LARGE SCALE GENOMIC DNA]</scope>
    <source>
        <strain evidence="1 2">ZFHKF-1</strain>
    </source>
</reference>
<sequence>MLYSFRHHRRAFTLFLLIFERIYEMISSFSLFLSLTYVVGSKLPGLRANLGLLRANGPGLRAFTEELAMAAYMQDNLASNERTT</sequence>
<dbReference type="EMBL" id="AKKV01000005">
    <property type="protein sequence ID" value="EIT87378.1"/>
    <property type="molecule type" value="Genomic_DNA"/>
</dbReference>
<evidence type="ECO:0000313" key="2">
    <source>
        <dbReference type="Proteomes" id="UP000004080"/>
    </source>
</evidence>
<dbReference type="STRING" id="1196324.A374_00350"/>
<keyword evidence="2" id="KW-1185">Reference proteome</keyword>
<gene>
    <name evidence="1" type="ORF">A374_00350</name>
</gene>
<accession>I8UKM2</accession>
<organism evidence="1 2">
    <name type="scientific">Fictibacillus macauensis ZFHKF-1</name>
    <dbReference type="NCBI Taxonomy" id="1196324"/>
    <lineage>
        <taxon>Bacteria</taxon>
        <taxon>Bacillati</taxon>
        <taxon>Bacillota</taxon>
        <taxon>Bacilli</taxon>
        <taxon>Bacillales</taxon>
        <taxon>Fictibacillaceae</taxon>
        <taxon>Fictibacillus</taxon>
    </lineage>
</organism>
<proteinExistence type="predicted"/>
<protein>
    <submittedName>
        <fullName evidence="1">Uncharacterized protein</fullName>
    </submittedName>
</protein>
<dbReference type="AlphaFoldDB" id="I8UKM2"/>